<reference evidence="2 3" key="1">
    <citation type="submission" date="2018-09" db="EMBL/GenBank/DDBJ databases">
        <title>Genomic Encyclopedia of Archaeal and Bacterial Type Strains, Phase II (KMG-II): from individual species to whole genera.</title>
        <authorList>
            <person name="Goeker M."/>
        </authorList>
    </citation>
    <scope>NUCLEOTIDE SEQUENCE [LARGE SCALE GENOMIC DNA]</scope>
    <source>
        <strain evidence="2 3">DSM 27148</strain>
    </source>
</reference>
<keyword evidence="3" id="KW-1185">Reference proteome</keyword>
<dbReference type="RefSeq" id="WP_120272155.1">
    <property type="nucleotide sequence ID" value="NZ_RAPN01000001.1"/>
</dbReference>
<dbReference type="Proteomes" id="UP000283387">
    <property type="component" value="Unassembled WGS sequence"/>
</dbReference>
<feature type="transmembrane region" description="Helical" evidence="1">
    <location>
        <begin position="213"/>
        <end position="235"/>
    </location>
</feature>
<organism evidence="2 3">
    <name type="scientific">Mangrovibacterium diazotrophicum</name>
    <dbReference type="NCBI Taxonomy" id="1261403"/>
    <lineage>
        <taxon>Bacteria</taxon>
        <taxon>Pseudomonadati</taxon>
        <taxon>Bacteroidota</taxon>
        <taxon>Bacteroidia</taxon>
        <taxon>Marinilabiliales</taxon>
        <taxon>Prolixibacteraceae</taxon>
        <taxon>Mangrovibacterium</taxon>
    </lineage>
</organism>
<feature type="transmembrane region" description="Helical" evidence="1">
    <location>
        <begin position="6"/>
        <end position="26"/>
    </location>
</feature>
<comment type="caution">
    <text evidence="2">The sequence shown here is derived from an EMBL/GenBank/DDBJ whole genome shotgun (WGS) entry which is preliminary data.</text>
</comment>
<dbReference type="AlphaFoldDB" id="A0A419W5P7"/>
<evidence type="ECO:0000313" key="3">
    <source>
        <dbReference type="Proteomes" id="UP000283387"/>
    </source>
</evidence>
<evidence type="ECO:0000313" key="2">
    <source>
        <dbReference type="EMBL" id="RKD90783.1"/>
    </source>
</evidence>
<dbReference type="OrthoDB" id="1124874at2"/>
<evidence type="ECO:0000256" key="1">
    <source>
        <dbReference type="SAM" id="Phobius"/>
    </source>
</evidence>
<keyword evidence="1" id="KW-0812">Transmembrane</keyword>
<feature type="transmembrane region" description="Helical" evidence="1">
    <location>
        <begin position="182"/>
        <end position="201"/>
    </location>
</feature>
<feature type="transmembrane region" description="Helical" evidence="1">
    <location>
        <begin position="158"/>
        <end position="176"/>
    </location>
</feature>
<accession>A0A419W5P7</accession>
<dbReference type="EMBL" id="RAPN01000001">
    <property type="protein sequence ID" value="RKD90783.1"/>
    <property type="molecule type" value="Genomic_DNA"/>
</dbReference>
<feature type="transmembrane region" description="Helical" evidence="1">
    <location>
        <begin position="47"/>
        <end position="66"/>
    </location>
</feature>
<keyword evidence="1" id="KW-0472">Membrane</keyword>
<gene>
    <name evidence="2" type="ORF">BC643_1126</name>
</gene>
<feature type="transmembrane region" description="Helical" evidence="1">
    <location>
        <begin position="72"/>
        <end position="91"/>
    </location>
</feature>
<name>A0A419W5P7_9BACT</name>
<feature type="transmembrane region" description="Helical" evidence="1">
    <location>
        <begin position="124"/>
        <end position="146"/>
    </location>
</feature>
<proteinExistence type="predicted"/>
<protein>
    <submittedName>
        <fullName evidence="2">Uncharacterized protein</fullName>
    </submittedName>
</protein>
<keyword evidence="1" id="KW-1133">Transmembrane helix</keyword>
<sequence length="240" mass="26497">MSEYIAASIAFLIPLIAVYIVQPSVAKVALAKNFIAEPEDKLPGIPLLSLGGVSMFIGINLSIALISNRTGFVSMHDLLAALIVLFFSGFLMDTNLAFRYFRFAVKMLAAILVVVRFHEGPQPLFSMLPTWMDVILQIGFIVVFMFAFHRLTKARKTLFLLLGLVNAIGLGLYFGTTANVQYWAILAFSLAGSLAGILSYSRYALYRQKPLPLIGHTGIYISALILATLWLNVLFLNPIF</sequence>